<reference evidence="1" key="1">
    <citation type="journal article" date="2012" name="Nat. Biotechnol.">
        <title>Draft genome sequence of pigeonpea (Cajanus cajan), an orphan legume crop of resource-poor farmers.</title>
        <authorList>
            <person name="Varshney R.K."/>
            <person name="Chen W."/>
            <person name="Li Y."/>
            <person name="Bharti A.K."/>
            <person name="Saxena R.K."/>
            <person name="Schlueter J.A."/>
            <person name="Donoghue M.T."/>
            <person name="Azam S."/>
            <person name="Fan G."/>
            <person name="Whaley A.M."/>
            <person name="Farmer A.D."/>
            <person name="Sheridan J."/>
            <person name="Iwata A."/>
            <person name="Tuteja R."/>
            <person name="Penmetsa R.V."/>
            <person name="Wu W."/>
            <person name="Upadhyaya H.D."/>
            <person name="Yang S.P."/>
            <person name="Shah T."/>
            <person name="Saxena K.B."/>
            <person name="Michael T."/>
            <person name="McCombie W.R."/>
            <person name="Yang B."/>
            <person name="Zhang G."/>
            <person name="Yang H."/>
            <person name="Wang J."/>
            <person name="Spillane C."/>
            <person name="Cook D.R."/>
            <person name="May G.D."/>
            <person name="Xu X."/>
            <person name="Jackson S.A."/>
        </authorList>
    </citation>
    <scope>NUCLEOTIDE SEQUENCE [LARGE SCALE GENOMIC DNA]</scope>
</reference>
<dbReference type="Proteomes" id="UP000075243">
    <property type="component" value="Unassembled WGS sequence"/>
</dbReference>
<dbReference type="AlphaFoldDB" id="A0A151RWX8"/>
<accession>A0A151RWX8</accession>
<sequence>MYNCCVQNLKHFYGLRYCSAKDHFIWLSIIWTIWLTRNDLIFSSKIIIVSKMLNLMQLRSWRWLRVRFPSFNYNLFYWSNSHSVCLS</sequence>
<dbReference type="Gramene" id="C.cajan_29158.t">
    <property type="protein sequence ID" value="C.cajan_29158.t.cds1"/>
    <property type="gene ID" value="C.cajan_29158"/>
</dbReference>
<evidence type="ECO:0000313" key="2">
    <source>
        <dbReference type="Proteomes" id="UP000075243"/>
    </source>
</evidence>
<protein>
    <submittedName>
        <fullName evidence="1">Uncharacterized protein</fullName>
    </submittedName>
</protein>
<organism evidence="1 2">
    <name type="scientific">Cajanus cajan</name>
    <name type="common">Pigeon pea</name>
    <name type="synonym">Cajanus indicus</name>
    <dbReference type="NCBI Taxonomy" id="3821"/>
    <lineage>
        <taxon>Eukaryota</taxon>
        <taxon>Viridiplantae</taxon>
        <taxon>Streptophyta</taxon>
        <taxon>Embryophyta</taxon>
        <taxon>Tracheophyta</taxon>
        <taxon>Spermatophyta</taxon>
        <taxon>Magnoliopsida</taxon>
        <taxon>eudicotyledons</taxon>
        <taxon>Gunneridae</taxon>
        <taxon>Pentapetalae</taxon>
        <taxon>rosids</taxon>
        <taxon>fabids</taxon>
        <taxon>Fabales</taxon>
        <taxon>Fabaceae</taxon>
        <taxon>Papilionoideae</taxon>
        <taxon>50 kb inversion clade</taxon>
        <taxon>NPAAA clade</taxon>
        <taxon>indigoferoid/millettioid clade</taxon>
        <taxon>Phaseoleae</taxon>
        <taxon>Cajanus</taxon>
    </lineage>
</organism>
<gene>
    <name evidence="1" type="ORF">KK1_031283</name>
</gene>
<evidence type="ECO:0000313" key="1">
    <source>
        <dbReference type="EMBL" id="KYP47053.1"/>
    </source>
</evidence>
<dbReference type="EMBL" id="KQ483538">
    <property type="protein sequence ID" value="KYP47053.1"/>
    <property type="molecule type" value="Genomic_DNA"/>
</dbReference>
<name>A0A151RWX8_CAJCA</name>
<keyword evidence="2" id="KW-1185">Reference proteome</keyword>
<proteinExistence type="predicted"/>